<dbReference type="NCBIfam" id="TIGR02258">
    <property type="entry name" value="2_5_ligase"/>
    <property type="match status" value="1"/>
</dbReference>
<dbReference type="GO" id="GO:0008664">
    <property type="term" value="F:RNA 2',3'-cyclic 3'-phosphodiesterase activity"/>
    <property type="evidence" value="ECO:0007669"/>
    <property type="project" value="InterPro"/>
</dbReference>
<comment type="caution">
    <text evidence="2">The sequence shown here is derived from an EMBL/GenBank/DDBJ whole genome shotgun (WGS) entry which is preliminary data.</text>
</comment>
<dbReference type="EMBL" id="LVYD01000058">
    <property type="protein sequence ID" value="OQP61413.1"/>
    <property type="molecule type" value="Genomic_DNA"/>
</dbReference>
<keyword evidence="3" id="KW-1185">Reference proteome</keyword>
<keyword evidence="1" id="KW-0378">Hydrolase</keyword>
<dbReference type="PANTHER" id="PTHR40037">
    <property type="entry name" value="PHOSPHOESTERASE YJCG-RELATED"/>
    <property type="match status" value="1"/>
</dbReference>
<dbReference type="Pfam" id="PF13563">
    <property type="entry name" value="2_5_RNA_ligase2"/>
    <property type="match status" value="1"/>
</dbReference>
<evidence type="ECO:0000313" key="3">
    <source>
        <dbReference type="Proteomes" id="UP000192796"/>
    </source>
</evidence>
<accession>A0A1V9FST9</accession>
<dbReference type="InterPro" id="IPR050580">
    <property type="entry name" value="2H_phosphoesterase_YjcG-like"/>
</dbReference>
<evidence type="ECO:0008006" key="4">
    <source>
        <dbReference type="Google" id="ProtNLM"/>
    </source>
</evidence>
<name>A0A1V9FST9_9BACT</name>
<organism evidence="2 3">
    <name type="scientific">Niastella vici</name>
    <dbReference type="NCBI Taxonomy" id="1703345"/>
    <lineage>
        <taxon>Bacteria</taxon>
        <taxon>Pseudomonadati</taxon>
        <taxon>Bacteroidota</taxon>
        <taxon>Chitinophagia</taxon>
        <taxon>Chitinophagales</taxon>
        <taxon>Chitinophagaceae</taxon>
        <taxon>Niastella</taxon>
    </lineage>
</organism>
<evidence type="ECO:0000256" key="1">
    <source>
        <dbReference type="ARBA" id="ARBA00022801"/>
    </source>
</evidence>
<dbReference type="RefSeq" id="WP_081152233.1">
    <property type="nucleotide sequence ID" value="NZ_LVYD01000058.1"/>
</dbReference>
<reference evidence="2 3" key="1">
    <citation type="submission" date="2016-03" db="EMBL/GenBank/DDBJ databases">
        <title>Niastella vici sp. nov., isolated from farmland soil.</title>
        <authorList>
            <person name="Chen L."/>
            <person name="Wang D."/>
            <person name="Yang S."/>
            <person name="Wang G."/>
        </authorList>
    </citation>
    <scope>NUCLEOTIDE SEQUENCE [LARGE SCALE GENOMIC DNA]</scope>
    <source>
        <strain evidence="2 3">DJ57</strain>
    </source>
</reference>
<protein>
    <recommendedName>
        <fullName evidence="4">2'-5' RNA ligase</fullName>
    </recommendedName>
</protein>
<dbReference type="PANTHER" id="PTHR40037:SF1">
    <property type="entry name" value="PHOSPHOESTERASE SAOUHSC_00951-RELATED"/>
    <property type="match status" value="1"/>
</dbReference>
<proteinExistence type="predicted"/>
<dbReference type="InterPro" id="IPR009097">
    <property type="entry name" value="Cyclic_Pdiesterase"/>
</dbReference>
<dbReference type="Gene3D" id="3.90.1140.10">
    <property type="entry name" value="Cyclic phosphodiesterase"/>
    <property type="match status" value="1"/>
</dbReference>
<evidence type="ECO:0000313" key="2">
    <source>
        <dbReference type="EMBL" id="OQP61413.1"/>
    </source>
</evidence>
<dbReference type="SUPFAM" id="SSF55144">
    <property type="entry name" value="LigT-like"/>
    <property type="match status" value="1"/>
</dbReference>
<gene>
    <name evidence="2" type="ORF">A3860_06800</name>
</gene>
<dbReference type="Proteomes" id="UP000192796">
    <property type="component" value="Unassembled WGS sequence"/>
</dbReference>
<dbReference type="OrthoDB" id="1951600at2"/>
<sequence>MLYFIAIVTPDAINQQVLEWKHYMREQFHCKVALKSPAHITLIPPFTMAETAQPEIQALLEPFAASQQRFSIGLKNFAAFKPRVIYADVLPNPALSALQTSLEATLLQNGRFPVKKEDRPFHPHITIANRDLQKEDFAPAWQHFQQISYKGSFTAEAISLLKHNEHRWEIATSFPFGY</sequence>
<dbReference type="AlphaFoldDB" id="A0A1V9FST9"/>
<dbReference type="GO" id="GO:0004113">
    <property type="term" value="F:2',3'-cyclic-nucleotide 3'-phosphodiesterase activity"/>
    <property type="evidence" value="ECO:0007669"/>
    <property type="project" value="InterPro"/>
</dbReference>
<dbReference type="STRING" id="1703345.A3860_06800"/>
<dbReference type="InterPro" id="IPR004175">
    <property type="entry name" value="RNA_CPDase"/>
</dbReference>